<gene>
    <name evidence="6" type="primary">SVF1</name>
    <name evidence="6" type="ORF">OHK93_005720</name>
</gene>
<dbReference type="AlphaFoldDB" id="A0AA43QH80"/>
<reference evidence="6" key="1">
    <citation type="journal article" date="2023" name="Genome Biol. Evol.">
        <title>First Whole Genome Sequence and Flow Cytometry Genome Size Data for the Lichen-Forming Fungus Ramalina farinacea (Ascomycota).</title>
        <authorList>
            <person name="Llewellyn T."/>
            <person name="Mian S."/>
            <person name="Hill R."/>
            <person name="Leitch I.J."/>
            <person name="Gaya E."/>
        </authorList>
    </citation>
    <scope>NUCLEOTIDE SEQUENCE</scope>
    <source>
        <strain evidence="6">LIQ254RAFAR</strain>
    </source>
</reference>
<dbReference type="SUPFAM" id="SSF159245">
    <property type="entry name" value="AttH-like"/>
    <property type="match status" value="1"/>
</dbReference>
<dbReference type="GO" id="GO:0005737">
    <property type="term" value="C:cytoplasm"/>
    <property type="evidence" value="ECO:0007669"/>
    <property type="project" value="UniProtKB-SubCell"/>
</dbReference>
<organism evidence="6 7">
    <name type="scientific">Ramalina farinacea</name>
    <dbReference type="NCBI Taxonomy" id="258253"/>
    <lineage>
        <taxon>Eukaryota</taxon>
        <taxon>Fungi</taxon>
        <taxon>Dikarya</taxon>
        <taxon>Ascomycota</taxon>
        <taxon>Pezizomycotina</taxon>
        <taxon>Lecanoromycetes</taxon>
        <taxon>OSLEUM clade</taxon>
        <taxon>Lecanoromycetidae</taxon>
        <taxon>Lecanorales</taxon>
        <taxon>Lecanorineae</taxon>
        <taxon>Ramalinaceae</taxon>
        <taxon>Ramalina</taxon>
    </lineage>
</organism>
<dbReference type="InterPro" id="IPR013931">
    <property type="entry name" value="Svf1-like_N"/>
</dbReference>
<name>A0AA43QH80_9LECA</name>
<sequence length="320" mass="35103">MSRELQSVRLLRYLDLSLSSLSGLHTTCQFNTKIFYPDSREPLWASDPLDQADFDAEKLSFHADGCAFTLNEAGDSYAVKSVVSEESIVNLTVTRTAPGFQAGKDGKTFFGTDPAKPWGSMRHAFWPRCKVEGSIITKAGEVDFTGRGFFSHALQGMKPHHAAAKWNFVDFQTPTYSAVMMEYTTPPSYGSTVVNVGGIATDGKILCAGSKNSATHTKTQADVENEWPEPEEVKFIWKGTTKSNEDVEAVVEGSLGRRLDRVDVLAKVPGFIKALVGGTVGTKPYIYQYSPQSRLSMKINIHGKESVEEGTLFSEATFIS</sequence>
<dbReference type="InterPro" id="IPR051385">
    <property type="entry name" value="Ceramide-binding_SVF1"/>
</dbReference>
<evidence type="ECO:0000259" key="4">
    <source>
        <dbReference type="Pfam" id="PF08622"/>
    </source>
</evidence>
<proteinExistence type="inferred from homology"/>
<protein>
    <submittedName>
        <fullName evidence="6">Cell survival pathways protein</fullName>
    </submittedName>
</protein>
<evidence type="ECO:0000256" key="3">
    <source>
        <dbReference type="ARBA" id="ARBA00022490"/>
    </source>
</evidence>
<comment type="caution">
    <text evidence="6">The sequence shown here is derived from an EMBL/GenBank/DDBJ whole genome shotgun (WGS) entry which is preliminary data.</text>
</comment>
<evidence type="ECO:0000313" key="7">
    <source>
        <dbReference type="Proteomes" id="UP001161017"/>
    </source>
</evidence>
<feature type="domain" description="Svf1-like C-terminal" evidence="5">
    <location>
        <begin position="157"/>
        <end position="320"/>
    </location>
</feature>
<dbReference type="Proteomes" id="UP001161017">
    <property type="component" value="Unassembled WGS sequence"/>
</dbReference>
<dbReference type="InterPro" id="IPR023374">
    <property type="entry name" value="AttH-like_dom_sf"/>
</dbReference>
<dbReference type="PANTHER" id="PTHR47107:SF1">
    <property type="entry name" value="CERAMIDE-BINDING PROTEIN SVF1-RELATED"/>
    <property type="match status" value="1"/>
</dbReference>
<dbReference type="EMBL" id="JAPUFD010000003">
    <property type="protein sequence ID" value="MDI1486490.1"/>
    <property type="molecule type" value="Genomic_DNA"/>
</dbReference>
<evidence type="ECO:0000256" key="2">
    <source>
        <dbReference type="ARBA" id="ARBA00009069"/>
    </source>
</evidence>
<dbReference type="Pfam" id="PF08622">
    <property type="entry name" value="Svf1"/>
    <property type="match status" value="1"/>
</dbReference>
<dbReference type="GO" id="GO:0006979">
    <property type="term" value="P:response to oxidative stress"/>
    <property type="evidence" value="ECO:0007669"/>
    <property type="project" value="InterPro"/>
</dbReference>
<comment type="subcellular location">
    <subcellularLocation>
        <location evidence="1">Cytoplasm</location>
    </subcellularLocation>
</comment>
<evidence type="ECO:0000313" key="6">
    <source>
        <dbReference type="EMBL" id="MDI1486490.1"/>
    </source>
</evidence>
<comment type="similarity">
    <text evidence="2">Belongs to the SVF1 family.</text>
</comment>
<dbReference type="InterPro" id="IPR033394">
    <property type="entry name" value="Svf1-like_C"/>
</dbReference>
<evidence type="ECO:0000256" key="1">
    <source>
        <dbReference type="ARBA" id="ARBA00004496"/>
    </source>
</evidence>
<dbReference type="Pfam" id="PF17187">
    <property type="entry name" value="Svf1_C"/>
    <property type="match status" value="1"/>
</dbReference>
<accession>A0AA43QH80</accession>
<keyword evidence="3" id="KW-0963">Cytoplasm</keyword>
<dbReference type="Gene3D" id="2.40.370.10">
    <property type="entry name" value="AttH-like domain"/>
    <property type="match status" value="1"/>
</dbReference>
<keyword evidence="7" id="KW-1185">Reference proteome</keyword>
<dbReference type="PANTHER" id="PTHR47107">
    <property type="entry name" value="SVF1-LIKE PROTEIN YDR222W-RELATED"/>
    <property type="match status" value="1"/>
</dbReference>
<feature type="domain" description="Svf1-like N-terminal" evidence="4">
    <location>
        <begin position="19"/>
        <end position="155"/>
    </location>
</feature>
<evidence type="ECO:0000259" key="5">
    <source>
        <dbReference type="Pfam" id="PF17187"/>
    </source>
</evidence>